<evidence type="ECO:0000313" key="2">
    <source>
        <dbReference type="Proteomes" id="UP000503096"/>
    </source>
</evidence>
<protein>
    <recommendedName>
        <fullName evidence="3">TIGR04255 family protein</fullName>
    </recommendedName>
</protein>
<dbReference type="InParanoid" id="A0A6M4H3V7"/>
<dbReference type="RefSeq" id="WP_171160989.1">
    <property type="nucleotide sequence ID" value="NZ_CP053073.1"/>
</dbReference>
<evidence type="ECO:0008006" key="3">
    <source>
        <dbReference type="Google" id="ProtNLM"/>
    </source>
</evidence>
<dbReference type="NCBIfam" id="TIGR04255">
    <property type="entry name" value="sporadTIGR04255"/>
    <property type="match status" value="1"/>
</dbReference>
<proteinExistence type="predicted"/>
<accession>A0A6M4H3V7</accession>
<sequence length="273" mass="30788">MVIAVRRASLGQLPNAPLALVLAQVVFSRHLSMRDRIPAIQDAVRREYPTFAETKIHALEIGAAGIKTKQVDRWQFGDATNQAGFLILEDGLVFNATAYRDYPAFAERLSTILGMFEALVPDLHVERLGLRYVDIIVPAGDEEPEEFIVSGLRATELSNIGRHANSMHFSQIFLDEGYLNFRYKRGGLNEHYMPDDLQPFILAPAAVTSRAKHAQSQGRSIAFLDFDRIVPNLSLRFDSAEVRSRFDRMHKDLSDAFKKVQTPHARKVWSTPP</sequence>
<organism evidence="1 2">
    <name type="scientific">Usitatibacter palustris</name>
    <dbReference type="NCBI Taxonomy" id="2732487"/>
    <lineage>
        <taxon>Bacteria</taxon>
        <taxon>Pseudomonadati</taxon>
        <taxon>Pseudomonadota</taxon>
        <taxon>Betaproteobacteria</taxon>
        <taxon>Nitrosomonadales</taxon>
        <taxon>Usitatibacteraceae</taxon>
        <taxon>Usitatibacter</taxon>
    </lineage>
</organism>
<keyword evidence="2" id="KW-1185">Reference proteome</keyword>
<dbReference type="AlphaFoldDB" id="A0A6M4H3V7"/>
<dbReference type="EMBL" id="CP053073">
    <property type="protein sequence ID" value="QJR14206.1"/>
    <property type="molecule type" value="Genomic_DNA"/>
</dbReference>
<reference evidence="1 2" key="1">
    <citation type="submission" date="2020-04" db="EMBL/GenBank/DDBJ databases">
        <title>Usitatibacter rugosus gen. nov., sp. nov. and Usitatibacter palustris sp. nov., novel members of Usitatibacteraceae fam. nov. within the order Nitrosomonadales isolated from soil.</title>
        <authorList>
            <person name="Huber K.J."/>
            <person name="Neumann-Schaal M."/>
            <person name="Geppert A."/>
            <person name="Luckner M."/>
            <person name="Wanner G."/>
            <person name="Overmann J."/>
        </authorList>
    </citation>
    <scope>NUCLEOTIDE SEQUENCE [LARGE SCALE GENOMIC DNA]</scope>
    <source>
        <strain evidence="1 2">Swamp67</strain>
    </source>
</reference>
<evidence type="ECO:0000313" key="1">
    <source>
        <dbReference type="EMBL" id="QJR14206.1"/>
    </source>
</evidence>
<gene>
    <name evidence="1" type="ORF">DSM104440_00999</name>
</gene>
<dbReference type="KEGG" id="upl:DSM104440_00999"/>
<name>A0A6M4H3V7_9PROT</name>
<dbReference type="InterPro" id="IPR026349">
    <property type="entry name" value="CHP04255"/>
</dbReference>
<dbReference type="Proteomes" id="UP000503096">
    <property type="component" value="Chromosome"/>
</dbReference>